<evidence type="ECO:0000256" key="1">
    <source>
        <dbReference type="SAM" id="SignalP"/>
    </source>
</evidence>
<dbReference type="EMBL" id="JACIVI010000003">
    <property type="protein sequence ID" value="MBB1162428.1"/>
    <property type="molecule type" value="Genomic_DNA"/>
</dbReference>
<dbReference type="RefSeq" id="WP_182664311.1">
    <property type="nucleotide sequence ID" value="NZ_JACIVI010000003.1"/>
</dbReference>
<keyword evidence="3" id="KW-1185">Reference proteome</keyword>
<evidence type="ECO:0008006" key="4">
    <source>
        <dbReference type="Google" id="ProtNLM"/>
    </source>
</evidence>
<keyword evidence="1" id="KW-0732">Signal</keyword>
<dbReference type="AlphaFoldDB" id="A0A839HS34"/>
<proteinExistence type="predicted"/>
<evidence type="ECO:0000313" key="2">
    <source>
        <dbReference type="EMBL" id="MBB1162428.1"/>
    </source>
</evidence>
<name>A0A839HS34_9BURK</name>
<accession>A0A839HS34</accession>
<protein>
    <recommendedName>
        <fullName evidence="4">Lipoprotein</fullName>
    </recommendedName>
</protein>
<sequence length="189" mass="19258">MNLKKILKVFFSMLLTGVGAAGCLSAQASQTQGVIKKIVTYPNEGRAVTFIASSLSNKPACNSTSGYAINLTTDAGRVIYNSLVEASTRKTTITIVGSGSCSLRAGSEDLISFETTPATEALPLDAIAICSNGTGGTQGKPGDCSCNTGKYIVPKQIAVTNCSITTSSGLSCSGHAFDGRPGACCLCAP</sequence>
<dbReference type="Proteomes" id="UP000586093">
    <property type="component" value="Unassembled WGS sequence"/>
</dbReference>
<feature type="chain" id="PRO_5032900117" description="Lipoprotein" evidence="1">
    <location>
        <begin position="21"/>
        <end position="189"/>
    </location>
</feature>
<feature type="signal peptide" evidence="1">
    <location>
        <begin position="1"/>
        <end position="20"/>
    </location>
</feature>
<evidence type="ECO:0000313" key="3">
    <source>
        <dbReference type="Proteomes" id="UP000586093"/>
    </source>
</evidence>
<comment type="caution">
    <text evidence="2">The sequence shown here is derived from an EMBL/GenBank/DDBJ whole genome shotgun (WGS) entry which is preliminary data.</text>
</comment>
<organism evidence="2 3">
    <name type="scientific">Aquariibacter albus</name>
    <dbReference type="NCBI Taxonomy" id="2759899"/>
    <lineage>
        <taxon>Bacteria</taxon>
        <taxon>Pseudomonadati</taxon>
        <taxon>Pseudomonadota</taxon>
        <taxon>Betaproteobacteria</taxon>
        <taxon>Burkholderiales</taxon>
        <taxon>Sphaerotilaceae</taxon>
        <taxon>Aquariibacter</taxon>
    </lineage>
</organism>
<dbReference type="PROSITE" id="PS51257">
    <property type="entry name" value="PROKAR_LIPOPROTEIN"/>
    <property type="match status" value="1"/>
</dbReference>
<gene>
    <name evidence="2" type="ORF">H4F90_10585</name>
</gene>
<reference evidence="2 3" key="1">
    <citation type="submission" date="2020-08" db="EMBL/GenBank/DDBJ databases">
        <title>Aquariorum lacteus gen. nov., sp. nov., a new member of the family Comamonadaceae, isolated from freshwater aquarium.</title>
        <authorList>
            <person name="Chun S.-J."/>
        </authorList>
    </citation>
    <scope>NUCLEOTIDE SEQUENCE [LARGE SCALE GENOMIC DNA]</scope>
    <source>
        <strain evidence="2 3">SJAQ100</strain>
    </source>
</reference>